<sequence>MDTTAVAPKGAALASPKVVKNSKGALVPSSQMAHIAYGCEHMGNMLENARKQTFAYYRAILQNIHEKPSVIAQTYKNSPDGRPVVSLRPLYLCLQCPSIMTEADRDEHIDSKRHCFSVESRDGNIYCGDCQDFIYDTDLEARRLQKGKKRKFEDTTTTDDHKLIINNSTFLPCRAIGLRGLYNMGQTCFMSVILQTFIHNPFIRNFYLSEGHKTADCEKESCVSCALDEMFVEFHSVEKTEGFGAVNMLMGSWLAGEALAGYQQQDAHEYMQFMLNTLHLQNGGSTDSDDCTCVVHQTFYGQLSSTVTCDNCRNTTTALDPYMDLSLDVRTLPKKRKLDTGGGDDAQLDLRDCLDRFTGRETLGQAEYTCRNCDSGQNATKQLRIKRLPPVLPIHLKRFEHSKATSSKIETRVSFPMKLDLYPYTAQYRSTQTKASKASGPPNTTHNMNTPQNSLFYELSAVIVHKGKIDSGHYVSYSREGNDWFLFDDSKVVLVSEAEVLSAEAYLLFYMVSGLEV</sequence>
<reference evidence="8" key="1">
    <citation type="journal article" date="2020" name="Stud. Mycol.">
        <title>101 Dothideomycetes genomes: a test case for predicting lifestyles and emergence of pathogens.</title>
        <authorList>
            <person name="Haridas S."/>
            <person name="Albert R."/>
            <person name="Binder M."/>
            <person name="Bloem J."/>
            <person name="Labutti K."/>
            <person name="Salamov A."/>
            <person name="Andreopoulos B."/>
            <person name="Baker S."/>
            <person name="Barry K."/>
            <person name="Bills G."/>
            <person name="Bluhm B."/>
            <person name="Cannon C."/>
            <person name="Castanera R."/>
            <person name="Culley D."/>
            <person name="Daum C."/>
            <person name="Ezra D."/>
            <person name="Gonzalez J."/>
            <person name="Henrissat B."/>
            <person name="Kuo A."/>
            <person name="Liang C."/>
            <person name="Lipzen A."/>
            <person name="Lutzoni F."/>
            <person name="Magnuson J."/>
            <person name="Mondo S."/>
            <person name="Nolan M."/>
            <person name="Ohm R."/>
            <person name="Pangilinan J."/>
            <person name="Park H.-J."/>
            <person name="Ramirez L."/>
            <person name="Alfaro M."/>
            <person name="Sun H."/>
            <person name="Tritt A."/>
            <person name="Yoshinaga Y."/>
            <person name="Zwiers L.-H."/>
            <person name="Turgeon B."/>
            <person name="Goodwin S."/>
            <person name="Spatafora J."/>
            <person name="Crous P."/>
            <person name="Grigoriev I."/>
        </authorList>
    </citation>
    <scope>NUCLEOTIDE SEQUENCE</scope>
    <source>
        <strain evidence="8">CBS 122368</strain>
    </source>
</reference>
<feature type="domain" description="USP" evidence="6">
    <location>
        <begin position="179"/>
        <end position="513"/>
    </location>
</feature>
<dbReference type="SUPFAM" id="SSF54001">
    <property type="entry name" value="Cysteine proteinases"/>
    <property type="match status" value="1"/>
</dbReference>
<dbReference type="InterPro" id="IPR001607">
    <property type="entry name" value="Znf_UBP"/>
</dbReference>
<dbReference type="PANTHER" id="PTHR24006:SF937">
    <property type="entry name" value="UBIQUITIN CARBOXYL-TERMINAL HYDROLASE"/>
    <property type="match status" value="1"/>
</dbReference>
<dbReference type="GO" id="GO:0005634">
    <property type="term" value="C:nucleus"/>
    <property type="evidence" value="ECO:0007669"/>
    <property type="project" value="TreeGrafter"/>
</dbReference>
<keyword evidence="5" id="KW-0788">Thiol protease</keyword>
<feature type="domain" description="UBP-type" evidence="7">
    <location>
        <begin position="52"/>
        <end position="155"/>
    </location>
</feature>
<protein>
    <recommendedName>
        <fullName evidence="5">Ubiquitin carboxyl-terminal hydrolase</fullName>
        <ecNumber evidence="5">3.4.19.12</ecNumber>
    </recommendedName>
</protein>
<dbReference type="AlphaFoldDB" id="A0A6A6HWA1"/>
<dbReference type="GO" id="GO:0016579">
    <property type="term" value="P:protein deubiquitination"/>
    <property type="evidence" value="ECO:0007669"/>
    <property type="project" value="InterPro"/>
</dbReference>
<evidence type="ECO:0000256" key="2">
    <source>
        <dbReference type="ARBA" id="ARBA00022771"/>
    </source>
</evidence>
<dbReference type="GeneID" id="54583660"/>
<evidence type="ECO:0000256" key="3">
    <source>
        <dbReference type="ARBA" id="ARBA00022833"/>
    </source>
</evidence>
<dbReference type="PROSITE" id="PS50235">
    <property type="entry name" value="USP_3"/>
    <property type="match status" value="1"/>
</dbReference>
<gene>
    <name evidence="8" type="ORF">BU26DRAFT_524652</name>
</gene>
<dbReference type="GO" id="GO:0005829">
    <property type="term" value="C:cytosol"/>
    <property type="evidence" value="ECO:0007669"/>
    <property type="project" value="TreeGrafter"/>
</dbReference>
<dbReference type="FunFam" id="3.90.70.10:FF:000127">
    <property type="entry name" value="Ubiquitin C-terminal hydrolase Ubp8"/>
    <property type="match status" value="1"/>
</dbReference>
<keyword evidence="9" id="KW-1185">Reference proteome</keyword>
<evidence type="ECO:0000256" key="4">
    <source>
        <dbReference type="PROSITE-ProRule" id="PRU00502"/>
    </source>
</evidence>
<keyword evidence="5" id="KW-0833">Ubl conjugation pathway</keyword>
<organism evidence="8 9">
    <name type="scientific">Trematosphaeria pertusa</name>
    <dbReference type="NCBI Taxonomy" id="390896"/>
    <lineage>
        <taxon>Eukaryota</taxon>
        <taxon>Fungi</taxon>
        <taxon>Dikarya</taxon>
        <taxon>Ascomycota</taxon>
        <taxon>Pezizomycotina</taxon>
        <taxon>Dothideomycetes</taxon>
        <taxon>Pleosporomycetidae</taxon>
        <taxon>Pleosporales</taxon>
        <taxon>Massarineae</taxon>
        <taxon>Trematosphaeriaceae</taxon>
        <taxon>Trematosphaeria</taxon>
    </lineage>
</organism>
<evidence type="ECO:0000313" key="8">
    <source>
        <dbReference type="EMBL" id="KAF2242012.1"/>
    </source>
</evidence>
<dbReference type="GO" id="GO:0006508">
    <property type="term" value="P:proteolysis"/>
    <property type="evidence" value="ECO:0007669"/>
    <property type="project" value="UniProtKB-KW"/>
</dbReference>
<keyword evidence="5" id="KW-0645">Protease</keyword>
<evidence type="ECO:0000256" key="5">
    <source>
        <dbReference type="RuleBase" id="RU366025"/>
    </source>
</evidence>
<dbReference type="InterPro" id="IPR038765">
    <property type="entry name" value="Papain-like_cys_pep_sf"/>
</dbReference>
<dbReference type="Proteomes" id="UP000800094">
    <property type="component" value="Unassembled WGS sequence"/>
</dbReference>
<keyword evidence="5 8" id="KW-0378">Hydrolase</keyword>
<dbReference type="InterPro" id="IPR018200">
    <property type="entry name" value="USP_CS"/>
</dbReference>
<dbReference type="InterPro" id="IPR013083">
    <property type="entry name" value="Znf_RING/FYVE/PHD"/>
</dbReference>
<dbReference type="SUPFAM" id="SSF57850">
    <property type="entry name" value="RING/U-box"/>
    <property type="match status" value="1"/>
</dbReference>
<dbReference type="OrthoDB" id="289038at2759"/>
<dbReference type="PROSITE" id="PS50271">
    <property type="entry name" value="ZF_UBP"/>
    <property type="match status" value="1"/>
</dbReference>
<accession>A0A6A6HWA1</accession>
<dbReference type="Pfam" id="PF02148">
    <property type="entry name" value="zf-UBP"/>
    <property type="match status" value="1"/>
</dbReference>
<dbReference type="InterPro" id="IPR050164">
    <property type="entry name" value="Peptidase_C19"/>
</dbReference>
<dbReference type="GO" id="GO:0008270">
    <property type="term" value="F:zinc ion binding"/>
    <property type="evidence" value="ECO:0007669"/>
    <property type="project" value="UniProtKB-KW"/>
</dbReference>
<evidence type="ECO:0000259" key="7">
    <source>
        <dbReference type="PROSITE" id="PS50271"/>
    </source>
</evidence>
<dbReference type="InterPro" id="IPR028889">
    <property type="entry name" value="USP"/>
</dbReference>
<dbReference type="EMBL" id="ML987209">
    <property type="protein sequence ID" value="KAF2242012.1"/>
    <property type="molecule type" value="Genomic_DNA"/>
</dbReference>
<dbReference type="PROSITE" id="PS00973">
    <property type="entry name" value="USP_2"/>
    <property type="match status" value="1"/>
</dbReference>
<keyword evidence="2 4" id="KW-0863">Zinc-finger</keyword>
<keyword evidence="1" id="KW-0479">Metal-binding</keyword>
<dbReference type="InterPro" id="IPR001394">
    <property type="entry name" value="Peptidase_C19_UCH"/>
</dbReference>
<dbReference type="RefSeq" id="XP_033677016.1">
    <property type="nucleotide sequence ID" value="XM_033830330.1"/>
</dbReference>
<dbReference type="GO" id="GO:0004843">
    <property type="term" value="F:cysteine-type deubiquitinase activity"/>
    <property type="evidence" value="ECO:0007669"/>
    <property type="project" value="UniProtKB-UniRule"/>
</dbReference>
<proteinExistence type="inferred from homology"/>
<keyword evidence="3" id="KW-0862">Zinc</keyword>
<dbReference type="Gene3D" id="3.30.40.10">
    <property type="entry name" value="Zinc/RING finger domain, C3HC4 (zinc finger)"/>
    <property type="match status" value="1"/>
</dbReference>
<dbReference type="Gene3D" id="3.90.70.10">
    <property type="entry name" value="Cysteine proteinases"/>
    <property type="match status" value="1"/>
</dbReference>
<name>A0A6A6HWA1_9PLEO</name>
<dbReference type="Pfam" id="PF00443">
    <property type="entry name" value="UCH"/>
    <property type="match status" value="1"/>
</dbReference>
<evidence type="ECO:0000259" key="6">
    <source>
        <dbReference type="PROSITE" id="PS50235"/>
    </source>
</evidence>
<comment type="similarity">
    <text evidence="5">Belongs to the peptidase C19 family.</text>
</comment>
<dbReference type="CDD" id="cd02660">
    <property type="entry name" value="Peptidase_C19D"/>
    <property type="match status" value="1"/>
</dbReference>
<comment type="catalytic activity">
    <reaction evidence="5">
        <text>Thiol-dependent hydrolysis of ester, thioester, amide, peptide and isopeptide bonds formed by the C-terminal Gly of ubiquitin (a 76-residue protein attached to proteins as an intracellular targeting signal).</text>
        <dbReference type="EC" id="3.4.19.12"/>
    </reaction>
</comment>
<dbReference type="EC" id="3.4.19.12" evidence="5"/>
<evidence type="ECO:0000256" key="1">
    <source>
        <dbReference type="ARBA" id="ARBA00022723"/>
    </source>
</evidence>
<evidence type="ECO:0000313" key="9">
    <source>
        <dbReference type="Proteomes" id="UP000800094"/>
    </source>
</evidence>
<dbReference type="PANTHER" id="PTHR24006">
    <property type="entry name" value="UBIQUITIN CARBOXYL-TERMINAL HYDROLASE"/>
    <property type="match status" value="1"/>
</dbReference>
<dbReference type="PROSITE" id="PS00972">
    <property type="entry name" value="USP_1"/>
    <property type="match status" value="1"/>
</dbReference>